<feature type="domain" description="Gram-positive cocci surface proteins LPxTG" evidence="7">
    <location>
        <begin position="318"/>
        <end position="354"/>
    </location>
</feature>
<proteinExistence type="predicted"/>
<feature type="transmembrane region" description="Helical" evidence="6">
    <location>
        <begin position="327"/>
        <end position="349"/>
    </location>
</feature>
<evidence type="ECO:0000256" key="1">
    <source>
        <dbReference type="ARBA" id="ARBA00022512"/>
    </source>
</evidence>
<dbReference type="NCBIfam" id="TIGR01167">
    <property type="entry name" value="LPXTG_anchor"/>
    <property type="match status" value="1"/>
</dbReference>
<dbReference type="Proteomes" id="UP000279968">
    <property type="component" value="Unassembled WGS sequence"/>
</dbReference>
<evidence type="ECO:0000256" key="2">
    <source>
        <dbReference type="ARBA" id="ARBA00022525"/>
    </source>
</evidence>
<feature type="region of interest" description="Disordered" evidence="5">
    <location>
        <begin position="259"/>
        <end position="322"/>
    </location>
</feature>
<evidence type="ECO:0000313" key="9">
    <source>
        <dbReference type="Proteomes" id="UP000279968"/>
    </source>
</evidence>
<evidence type="ECO:0000256" key="3">
    <source>
        <dbReference type="ARBA" id="ARBA00022729"/>
    </source>
</evidence>
<keyword evidence="4" id="KW-0572">Peptidoglycan-anchor</keyword>
<feature type="compositionally biased region" description="Gly residues" evidence="5">
    <location>
        <begin position="301"/>
        <end position="319"/>
    </location>
</feature>
<dbReference type="Pfam" id="PF00746">
    <property type="entry name" value="Gram_pos_anchor"/>
    <property type="match status" value="1"/>
</dbReference>
<feature type="transmembrane region" description="Helical" evidence="6">
    <location>
        <begin position="108"/>
        <end position="127"/>
    </location>
</feature>
<keyword evidence="9" id="KW-1185">Reference proteome</keyword>
<dbReference type="AlphaFoldDB" id="A0A3B0ADA4"/>
<organism evidence="8 9">
    <name type="scientific">Micromonospora costi</name>
    <dbReference type="NCBI Taxonomy" id="1530042"/>
    <lineage>
        <taxon>Bacteria</taxon>
        <taxon>Bacillati</taxon>
        <taxon>Actinomycetota</taxon>
        <taxon>Actinomycetes</taxon>
        <taxon>Micromonosporales</taxon>
        <taxon>Micromonosporaceae</taxon>
        <taxon>Micromonospora</taxon>
    </lineage>
</organism>
<reference evidence="8 9" key="1">
    <citation type="journal article" date="2015" name="Int. J. Syst. Evol. Microbiol.">
        <title>Micromonospora costi sp. nov., isolated from a leaf of Costus speciosus.</title>
        <authorList>
            <person name="Thawai C."/>
        </authorList>
    </citation>
    <scope>NUCLEOTIDE SEQUENCE [LARGE SCALE GENOMIC DNA]</scope>
    <source>
        <strain evidence="8 9">CS1-12</strain>
    </source>
</reference>
<keyword evidence="3" id="KW-0732">Signal</keyword>
<comment type="caution">
    <text evidence="8">The sequence shown here is derived from an EMBL/GenBank/DDBJ whole genome shotgun (WGS) entry which is preliminary data.</text>
</comment>
<keyword evidence="6" id="KW-0472">Membrane</keyword>
<keyword evidence="1" id="KW-0134">Cell wall</keyword>
<evidence type="ECO:0000313" key="8">
    <source>
        <dbReference type="EMBL" id="RKN57737.1"/>
    </source>
</evidence>
<evidence type="ECO:0000256" key="6">
    <source>
        <dbReference type="SAM" id="Phobius"/>
    </source>
</evidence>
<gene>
    <name evidence="8" type="ORF">D7193_03635</name>
</gene>
<keyword evidence="6" id="KW-1133">Transmembrane helix</keyword>
<evidence type="ECO:0000256" key="4">
    <source>
        <dbReference type="ARBA" id="ARBA00023088"/>
    </source>
</evidence>
<protein>
    <submittedName>
        <fullName evidence="8">LPXTG cell wall anchor domain-containing protein</fullName>
    </submittedName>
</protein>
<keyword evidence="2" id="KW-0964">Secreted</keyword>
<feature type="compositionally biased region" description="Low complexity" evidence="5">
    <location>
        <begin position="281"/>
        <end position="300"/>
    </location>
</feature>
<evidence type="ECO:0000259" key="7">
    <source>
        <dbReference type="Pfam" id="PF00746"/>
    </source>
</evidence>
<sequence>MAHGQQRPFHHLILPWMPGVVGPTDRTVRWGRTAHEAGWSVRPAVCVTPTRAGSPFNSRGIRVSGDVSAQVSPIDRCREQVPLMGSCAVPSIDLGGILMPQRRRATRAAVLTAAATAGLAIAAPAWAGAGNPHNPPGDNGTVKIDGAPFEDSVDNQPHVGCEFELEFFNFDAGDTADITLAAQPPSGKFTTVKFLDNYVISDDPASGAANDHDAVIRFSANDLALAGVQAHPKQGYHIKLTVDLTDGKGKAKHKVFWLQPCESPETPTTPNPGGGSPTPTPGGSENPSANPSVSPSVPGTPAGGGSGGTGGTEGSGGSEGSLPLTGVAATSISLTGLALIVGGVVLMALRRRRDKITFTS</sequence>
<dbReference type="InterPro" id="IPR019931">
    <property type="entry name" value="LPXTG_anchor"/>
</dbReference>
<accession>A0A3B0ADA4</accession>
<evidence type="ECO:0000256" key="5">
    <source>
        <dbReference type="SAM" id="MobiDB-lite"/>
    </source>
</evidence>
<keyword evidence="6" id="KW-0812">Transmembrane</keyword>
<name>A0A3B0ADA4_9ACTN</name>
<dbReference type="EMBL" id="RBAN01000001">
    <property type="protein sequence ID" value="RKN57737.1"/>
    <property type="molecule type" value="Genomic_DNA"/>
</dbReference>